<dbReference type="Gene3D" id="2.60.120.40">
    <property type="match status" value="1"/>
</dbReference>
<dbReference type="EMBL" id="KY052813">
    <property type="protein sequence ID" value="ASF00095.1"/>
    <property type="molecule type" value="Genomic_DNA"/>
</dbReference>
<organism evidence="1">
    <name type="scientific">uncultured virus</name>
    <dbReference type="NCBI Taxonomy" id="340016"/>
    <lineage>
        <taxon>Viruses</taxon>
        <taxon>environmental samples</taxon>
    </lineage>
</organism>
<evidence type="ECO:0000313" key="1">
    <source>
        <dbReference type="EMBL" id="ASF00095.1"/>
    </source>
</evidence>
<sequence>MTRASDLAKLLTGGRTLGGTGEVIIKDIDTADGSSPKITLQTGDTDIASADVLGTIDFQAPDEGTGTDAILVAAGIEAVSEGDFSSSSNATSLVFKTGASEAATEKVRVDSAGRVGIGITPSAIADSTGVDSLQLGGSFLSHFDVDGGGTLSLSNNVFFDGSNNKAVFTDEASQYFQSGSEHVWRNSASTSAGANVTLTEVMRVNSIGAVTKPLQPAFLAGPLTGASAQSNLSTGSDVTIIVGNEIYDVNGDFTSNTSTAPVTGKYQLSANVTYNHLDMDASNVQSGIKTSNRNYINQIDPDAFHEDADIITLTLTVVADMDANDTASVFYNQTGGSAQTDVGKETTTFSGCLLA</sequence>
<dbReference type="InterPro" id="IPR008983">
    <property type="entry name" value="Tumour_necrosis_fac-like_dom"/>
</dbReference>
<proteinExistence type="predicted"/>
<name>A0A218MLD8_9VIRU</name>
<protein>
    <submittedName>
        <fullName evidence="1">Putative gp73</fullName>
    </submittedName>
</protein>
<accession>A0A218MLD8</accession>
<dbReference type="SUPFAM" id="SSF49842">
    <property type="entry name" value="TNF-like"/>
    <property type="match status" value="1"/>
</dbReference>
<reference evidence="1" key="1">
    <citation type="submission" date="2016-10" db="EMBL/GenBank/DDBJ databases">
        <authorList>
            <person name="Varghese N."/>
        </authorList>
    </citation>
    <scope>NUCLEOTIDE SEQUENCE</scope>
</reference>
<reference evidence="1" key="2">
    <citation type="journal article" date="2017" name="Nat. Commun.">
        <title>Single-virus genomics reveals hidden cosmopolitan and abundant viruses.</title>
        <authorList>
            <person name="Martinez-Hernandez F."/>
            <person name="Fornas O."/>
            <person name="Lluesma Gomez M."/>
            <person name="Bolduc B."/>
            <person name="de la Cruz Pena M.J."/>
            <person name="Martinez J.M."/>
            <person name="Anton J."/>
            <person name="Gasol J.M."/>
            <person name="Rosselli R."/>
            <person name="Rodriguez-Valera F."/>
            <person name="Sullivan M.B."/>
            <person name="Acinas S.G."/>
            <person name="Martinez-Garcia M."/>
        </authorList>
    </citation>
    <scope>NUCLEOTIDE SEQUENCE</scope>
</reference>